<dbReference type="AlphaFoldDB" id="A0A0R2KZD6"/>
<evidence type="ECO:0000256" key="7">
    <source>
        <dbReference type="SAM" id="Phobius"/>
    </source>
</evidence>
<evidence type="ECO:0000256" key="3">
    <source>
        <dbReference type="ARBA" id="ARBA00022475"/>
    </source>
</evidence>
<dbReference type="STRING" id="993692.IV57_GL002005"/>
<feature type="transmembrane region" description="Helical" evidence="7">
    <location>
        <begin position="73"/>
        <end position="90"/>
    </location>
</feature>
<dbReference type="OrthoDB" id="9812221at2"/>
<feature type="transmembrane region" description="Helical" evidence="7">
    <location>
        <begin position="159"/>
        <end position="176"/>
    </location>
</feature>
<dbReference type="SUPFAM" id="SSF103473">
    <property type="entry name" value="MFS general substrate transporter"/>
    <property type="match status" value="1"/>
</dbReference>
<accession>A0A0R2KZD6</accession>
<feature type="transmembrane region" description="Helical" evidence="7">
    <location>
        <begin position="261"/>
        <end position="283"/>
    </location>
</feature>
<protein>
    <submittedName>
        <fullName evidence="9">Proton-dependent transporter</fullName>
    </submittedName>
</protein>
<dbReference type="EMBL" id="JQCF01000048">
    <property type="protein sequence ID" value="KRN94904.1"/>
    <property type="molecule type" value="Genomic_DNA"/>
</dbReference>
<evidence type="ECO:0000256" key="5">
    <source>
        <dbReference type="ARBA" id="ARBA00022989"/>
    </source>
</evidence>
<feature type="transmembrane region" description="Helical" evidence="7">
    <location>
        <begin position="131"/>
        <end position="153"/>
    </location>
</feature>
<dbReference type="InterPro" id="IPR036259">
    <property type="entry name" value="MFS_trans_sf"/>
</dbReference>
<keyword evidence="5 7" id="KW-1133">Transmembrane helix</keyword>
<dbReference type="PROSITE" id="PS50850">
    <property type="entry name" value="MFS"/>
    <property type="match status" value="1"/>
</dbReference>
<name>A0A0R2KZD6_9LACO</name>
<dbReference type="PANTHER" id="PTHR42718">
    <property type="entry name" value="MAJOR FACILITATOR SUPERFAMILY MULTIDRUG TRANSPORTER MFSC"/>
    <property type="match status" value="1"/>
</dbReference>
<reference evidence="9 10" key="1">
    <citation type="journal article" date="2015" name="Genome Announc.">
        <title>Expanding the biotechnology potential of lactobacilli through comparative genomics of 213 strains and associated genera.</title>
        <authorList>
            <person name="Sun Z."/>
            <person name="Harris H.M."/>
            <person name="McCann A."/>
            <person name="Guo C."/>
            <person name="Argimon S."/>
            <person name="Zhang W."/>
            <person name="Yang X."/>
            <person name="Jeffery I.B."/>
            <person name="Cooney J.C."/>
            <person name="Kagawa T.F."/>
            <person name="Liu W."/>
            <person name="Song Y."/>
            <person name="Salvetti E."/>
            <person name="Wrobel A."/>
            <person name="Rasinkangas P."/>
            <person name="Parkhill J."/>
            <person name="Rea M.C."/>
            <person name="O'Sullivan O."/>
            <person name="Ritari J."/>
            <person name="Douillard F.P."/>
            <person name="Paul Ross R."/>
            <person name="Yang R."/>
            <person name="Briner A.E."/>
            <person name="Felis G.E."/>
            <person name="de Vos W.M."/>
            <person name="Barrangou R."/>
            <person name="Klaenhammer T.R."/>
            <person name="Caufield P.W."/>
            <person name="Cui Y."/>
            <person name="Zhang H."/>
            <person name="O'Toole P.W."/>
        </authorList>
    </citation>
    <scope>NUCLEOTIDE SEQUENCE [LARGE SCALE GENOMIC DNA]</scope>
    <source>
        <strain evidence="9 10">DSM 24716</strain>
    </source>
</reference>
<dbReference type="GO" id="GO:0022857">
    <property type="term" value="F:transmembrane transporter activity"/>
    <property type="evidence" value="ECO:0007669"/>
    <property type="project" value="InterPro"/>
</dbReference>
<evidence type="ECO:0000313" key="10">
    <source>
        <dbReference type="Proteomes" id="UP000051006"/>
    </source>
</evidence>
<evidence type="ECO:0000256" key="2">
    <source>
        <dbReference type="ARBA" id="ARBA00022448"/>
    </source>
</evidence>
<feature type="transmembrane region" description="Helical" evidence="7">
    <location>
        <begin position="351"/>
        <end position="377"/>
    </location>
</feature>
<evidence type="ECO:0000259" key="8">
    <source>
        <dbReference type="PROSITE" id="PS50850"/>
    </source>
</evidence>
<keyword evidence="6 7" id="KW-0472">Membrane</keyword>
<feature type="transmembrane region" description="Helical" evidence="7">
    <location>
        <begin position="398"/>
        <end position="418"/>
    </location>
</feature>
<feature type="transmembrane region" description="Helical" evidence="7">
    <location>
        <begin position="322"/>
        <end position="345"/>
    </location>
</feature>
<dbReference type="Pfam" id="PF07690">
    <property type="entry name" value="MFS_1"/>
    <property type="match status" value="1"/>
</dbReference>
<organism evidence="9 10">
    <name type="scientific">Companilactobacillus kimchiensis</name>
    <dbReference type="NCBI Taxonomy" id="993692"/>
    <lineage>
        <taxon>Bacteria</taxon>
        <taxon>Bacillati</taxon>
        <taxon>Bacillota</taxon>
        <taxon>Bacilli</taxon>
        <taxon>Lactobacillales</taxon>
        <taxon>Lactobacillaceae</taxon>
        <taxon>Companilactobacillus</taxon>
    </lineage>
</organism>
<feature type="transmembrane region" description="Helical" evidence="7">
    <location>
        <begin position="289"/>
        <end position="310"/>
    </location>
</feature>
<dbReference type="Gene3D" id="1.20.1250.20">
    <property type="entry name" value="MFS general substrate transporter like domains"/>
    <property type="match status" value="1"/>
</dbReference>
<evidence type="ECO:0000256" key="6">
    <source>
        <dbReference type="ARBA" id="ARBA00023136"/>
    </source>
</evidence>
<dbReference type="InterPro" id="IPR011701">
    <property type="entry name" value="MFS"/>
</dbReference>
<comment type="subcellular location">
    <subcellularLocation>
        <location evidence="1">Cell membrane</location>
        <topology evidence="1">Multi-pass membrane protein</topology>
    </subcellularLocation>
</comment>
<dbReference type="RefSeq" id="WP_057881884.1">
    <property type="nucleotide sequence ID" value="NZ_JQCF01000048.1"/>
</dbReference>
<dbReference type="InterPro" id="IPR020846">
    <property type="entry name" value="MFS_dom"/>
</dbReference>
<keyword evidence="2" id="KW-0813">Transport</keyword>
<evidence type="ECO:0000256" key="4">
    <source>
        <dbReference type="ARBA" id="ARBA00022692"/>
    </source>
</evidence>
<keyword evidence="3" id="KW-1003">Cell membrane</keyword>
<keyword evidence="10" id="KW-1185">Reference proteome</keyword>
<feature type="domain" description="Major facilitator superfamily (MFS) profile" evidence="8">
    <location>
        <begin position="7"/>
        <end position="450"/>
    </location>
</feature>
<feature type="transmembrane region" description="Helical" evidence="7">
    <location>
        <begin position="221"/>
        <end position="240"/>
    </location>
</feature>
<dbReference type="PRINTS" id="PR01036">
    <property type="entry name" value="TCRTETB"/>
</dbReference>
<evidence type="ECO:0000313" key="9">
    <source>
        <dbReference type="EMBL" id="KRN94904.1"/>
    </source>
</evidence>
<proteinExistence type="predicted"/>
<dbReference type="PANTHER" id="PTHR42718:SF46">
    <property type="entry name" value="BLR6921 PROTEIN"/>
    <property type="match status" value="1"/>
</dbReference>
<dbReference type="Gene3D" id="1.20.1720.10">
    <property type="entry name" value="Multidrug resistance protein D"/>
    <property type="match status" value="1"/>
</dbReference>
<feature type="transmembrane region" description="Helical" evidence="7">
    <location>
        <begin position="424"/>
        <end position="445"/>
    </location>
</feature>
<feature type="transmembrane region" description="Helical" evidence="7">
    <location>
        <begin position="96"/>
        <end position="119"/>
    </location>
</feature>
<feature type="transmembrane region" description="Helical" evidence="7">
    <location>
        <begin position="46"/>
        <end position="66"/>
    </location>
</feature>
<dbReference type="Proteomes" id="UP000051006">
    <property type="component" value="Unassembled WGS sequence"/>
</dbReference>
<evidence type="ECO:0000256" key="1">
    <source>
        <dbReference type="ARBA" id="ARBA00004651"/>
    </source>
</evidence>
<sequence length="454" mass="49637">MSKEIKLALLMATSLFMEMLDGTIVTTALPKMAQYFNTTMSQISFLVSSYMVATAIFIPLSGWLASRFGNKRIWLIAIVLFTTSSLGSALSPNFAILILMRIIQGFSGALLTPTARLIVLEKTPTKMLLRMTGYFVWPALIAPAIAPVVGGMIITYLSWHWIFLINLPIGIIAFMIGRRMIPGDIKREHTKFDWTGFFEIALASGLIVVGADVVTNKQTSIKILGLGMIVLGILFGYLTCRHLLRANNPLFSLKAMGVKSFRISQTSGSVLWLSVGAMPYLLTIYLQNVFHWSAVVAGTYVIFIFLGNIGIKPFTTIIIKSLTYKGALLSSFMTVLLSSIAFFWVSPTTPAIIIMALAFFSGVGRSLGLTAFNGLILSEISPTDRNSANTLNSVTSSLVQGLGISLVSLLISLLSNFVTLQYAYSFSFIFLGLLMIYPIIEILGISKEMGSQTI</sequence>
<gene>
    <name evidence="9" type="ORF">IV57_GL002005</name>
</gene>
<dbReference type="PATRIC" id="fig|993692.3.peg.2038"/>
<comment type="caution">
    <text evidence="9">The sequence shown here is derived from an EMBL/GenBank/DDBJ whole genome shotgun (WGS) entry which is preliminary data.</text>
</comment>
<dbReference type="GO" id="GO:0005886">
    <property type="term" value="C:plasma membrane"/>
    <property type="evidence" value="ECO:0007669"/>
    <property type="project" value="UniProtKB-SubCell"/>
</dbReference>
<keyword evidence="4 7" id="KW-0812">Transmembrane</keyword>
<feature type="transmembrane region" description="Helical" evidence="7">
    <location>
        <begin position="197"/>
        <end position="215"/>
    </location>
</feature>